<dbReference type="AlphaFoldDB" id="A0A383BFE1"/>
<evidence type="ECO:0008006" key="2">
    <source>
        <dbReference type="Google" id="ProtNLM"/>
    </source>
</evidence>
<dbReference type="EMBL" id="UINC01199644">
    <property type="protein sequence ID" value="SVE18168.1"/>
    <property type="molecule type" value="Genomic_DNA"/>
</dbReference>
<reference evidence="1" key="1">
    <citation type="submission" date="2018-05" db="EMBL/GenBank/DDBJ databases">
        <authorList>
            <person name="Lanie J.A."/>
            <person name="Ng W.-L."/>
            <person name="Kazmierczak K.M."/>
            <person name="Andrzejewski T.M."/>
            <person name="Davidsen T.M."/>
            <person name="Wayne K.J."/>
            <person name="Tettelin H."/>
            <person name="Glass J.I."/>
            <person name="Rusch D."/>
            <person name="Podicherti R."/>
            <person name="Tsui H.-C.T."/>
            <person name="Winkler M.E."/>
        </authorList>
    </citation>
    <scope>NUCLEOTIDE SEQUENCE</scope>
</reference>
<name>A0A383BFE1_9ZZZZ</name>
<evidence type="ECO:0000313" key="1">
    <source>
        <dbReference type="EMBL" id="SVE18168.1"/>
    </source>
</evidence>
<protein>
    <recommendedName>
        <fullName evidence="2">3-oxoacyl-ACP reductase</fullName>
    </recommendedName>
</protein>
<gene>
    <name evidence="1" type="ORF">METZ01_LOCUS471022</name>
</gene>
<sequence length="29" mass="3056">MTQTSHELNGRRAIITGASRGLGQVCAEV</sequence>
<dbReference type="SUPFAM" id="SSF51735">
    <property type="entry name" value="NAD(P)-binding Rossmann-fold domains"/>
    <property type="match status" value="1"/>
</dbReference>
<accession>A0A383BFE1</accession>
<dbReference type="Gene3D" id="3.40.50.720">
    <property type="entry name" value="NAD(P)-binding Rossmann-like Domain"/>
    <property type="match status" value="1"/>
</dbReference>
<organism evidence="1">
    <name type="scientific">marine metagenome</name>
    <dbReference type="NCBI Taxonomy" id="408172"/>
    <lineage>
        <taxon>unclassified sequences</taxon>
        <taxon>metagenomes</taxon>
        <taxon>ecological metagenomes</taxon>
    </lineage>
</organism>
<dbReference type="InterPro" id="IPR036291">
    <property type="entry name" value="NAD(P)-bd_dom_sf"/>
</dbReference>
<feature type="non-terminal residue" evidence="1">
    <location>
        <position position="29"/>
    </location>
</feature>
<proteinExistence type="predicted"/>